<organism evidence="2 3">
    <name type="scientific">Desmophyllum pertusum</name>
    <dbReference type="NCBI Taxonomy" id="174260"/>
    <lineage>
        <taxon>Eukaryota</taxon>
        <taxon>Metazoa</taxon>
        <taxon>Cnidaria</taxon>
        <taxon>Anthozoa</taxon>
        <taxon>Hexacorallia</taxon>
        <taxon>Scleractinia</taxon>
        <taxon>Caryophylliina</taxon>
        <taxon>Caryophylliidae</taxon>
        <taxon>Desmophyllum</taxon>
    </lineage>
</organism>
<feature type="region of interest" description="Disordered" evidence="1">
    <location>
        <begin position="282"/>
        <end position="302"/>
    </location>
</feature>
<reference evidence="2" key="1">
    <citation type="submission" date="2023-01" db="EMBL/GenBank/DDBJ databases">
        <title>Genome assembly of the deep-sea coral Lophelia pertusa.</title>
        <authorList>
            <person name="Herrera S."/>
            <person name="Cordes E."/>
        </authorList>
    </citation>
    <scope>NUCLEOTIDE SEQUENCE</scope>
    <source>
        <strain evidence="2">USNM1676648</strain>
        <tissue evidence="2">Polyp</tissue>
    </source>
</reference>
<dbReference type="EMBL" id="MU825417">
    <property type="protein sequence ID" value="KAJ7390375.1"/>
    <property type="molecule type" value="Genomic_DNA"/>
</dbReference>
<evidence type="ECO:0000313" key="2">
    <source>
        <dbReference type="EMBL" id="KAJ7390375.1"/>
    </source>
</evidence>
<feature type="compositionally biased region" description="Basic and acidic residues" evidence="1">
    <location>
        <begin position="293"/>
        <end position="302"/>
    </location>
</feature>
<dbReference type="Proteomes" id="UP001163046">
    <property type="component" value="Unassembled WGS sequence"/>
</dbReference>
<protein>
    <submittedName>
        <fullName evidence="2">Uncharacterized protein</fullName>
    </submittedName>
</protein>
<keyword evidence="3" id="KW-1185">Reference proteome</keyword>
<dbReference type="OrthoDB" id="5984734at2759"/>
<evidence type="ECO:0000256" key="1">
    <source>
        <dbReference type="SAM" id="MobiDB-lite"/>
    </source>
</evidence>
<comment type="caution">
    <text evidence="2">The sequence shown here is derived from an EMBL/GenBank/DDBJ whole genome shotgun (WGS) entry which is preliminary data.</text>
</comment>
<sequence>MPIDKALRAFAEENFEGDNYYPVSHGQATLIKPLALAVKKRRPFYKRPFAKWEMTVTAGLKDYVVMEKREEFTKTVKSAIKKEEDLGTVDEEGSGTETVKSTIKKEENLGTVEEDGAGASSVVKFGLEAAKCINVKVKVADDLGELELGKLDEEFFNDPDLRDILAKTALDIDRMKGVASHKLRLIYSVVYSERFVLKGKRKHEVAVGAELEALPPGIPGIDDLLAKHAQFKVKYKKEAILSKVAARSTRGAVFFKCVRVDYDKDEGKLKLSEGEIAGHDVASDKMRRGRQRVRGDDGRLGE</sequence>
<dbReference type="AlphaFoldDB" id="A0A9X0D868"/>
<name>A0A9X0D868_9CNID</name>
<gene>
    <name evidence="2" type="ORF">OS493_025626</name>
</gene>
<evidence type="ECO:0000313" key="3">
    <source>
        <dbReference type="Proteomes" id="UP001163046"/>
    </source>
</evidence>
<proteinExistence type="predicted"/>
<accession>A0A9X0D868</accession>